<proteinExistence type="predicted"/>
<dbReference type="Pfam" id="PF01833">
    <property type="entry name" value="TIG"/>
    <property type="match status" value="1"/>
</dbReference>
<name>A0A4Z2HH90_9TELE</name>
<dbReference type="CDD" id="cd00603">
    <property type="entry name" value="IPT_PCSR"/>
    <property type="match status" value="1"/>
</dbReference>
<dbReference type="EMBL" id="SRLO01000239">
    <property type="protein sequence ID" value="TNN65207.1"/>
    <property type="molecule type" value="Genomic_DNA"/>
</dbReference>
<reference evidence="2 3" key="1">
    <citation type="submission" date="2019-03" db="EMBL/GenBank/DDBJ databases">
        <title>First draft genome of Liparis tanakae, snailfish: a comprehensive survey of snailfish specific genes.</title>
        <authorList>
            <person name="Kim W."/>
            <person name="Song I."/>
            <person name="Jeong J.-H."/>
            <person name="Kim D."/>
            <person name="Kim S."/>
            <person name="Ryu S."/>
            <person name="Song J.Y."/>
            <person name="Lee S.K."/>
        </authorList>
    </citation>
    <scope>NUCLEOTIDE SEQUENCE [LARGE SCALE GENOMIC DNA]</scope>
    <source>
        <tissue evidence="2">Muscle</tissue>
    </source>
</reference>
<evidence type="ECO:0000259" key="1">
    <source>
        <dbReference type="Pfam" id="PF01833"/>
    </source>
</evidence>
<dbReference type="SUPFAM" id="SSF81296">
    <property type="entry name" value="E set domains"/>
    <property type="match status" value="1"/>
</dbReference>
<dbReference type="InterPro" id="IPR014756">
    <property type="entry name" value="Ig_E-set"/>
</dbReference>
<dbReference type="PANTHER" id="PTHR22625">
    <property type="entry name" value="PLEXIN"/>
    <property type="match status" value="1"/>
</dbReference>
<dbReference type="GO" id="GO:0017154">
    <property type="term" value="F:semaphorin receptor activity"/>
    <property type="evidence" value="ECO:0007669"/>
    <property type="project" value="InterPro"/>
</dbReference>
<protein>
    <submittedName>
        <fullName evidence="2">Plexin-A4</fullName>
    </submittedName>
</protein>
<dbReference type="PANTHER" id="PTHR22625:SF34">
    <property type="entry name" value="PLEXIN-A4"/>
    <property type="match status" value="1"/>
</dbReference>
<feature type="domain" description="IPT/TIG" evidence="1">
    <location>
        <begin position="65"/>
        <end position="122"/>
    </location>
</feature>
<dbReference type="GO" id="GO:0030334">
    <property type="term" value="P:regulation of cell migration"/>
    <property type="evidence" value="ECO:0007669"/>
    <property type="project" value="TreeGrafter"/>
</dbReference>
<dbReference type="InterPro" id="IPR031148">
    <property type="entry name" value="Plexin"/>
</dbReference>
<gene>
    <name evidence="2" type="primary">plxna4_5</name>
    <name evidence="2" type="ORF">EYF80_024614</name>
</gene>
<dbReference type="GO" id="GO:0005886">
    <property type="term" value="C:plasma membrane"/>
    <property type="evidence" value="ECO:0007669"/>
    <property type="project" value="TreeGrafter"/>
</dbReference>
<dbReference type="GO" id="GO:0007399">
    <property type="term" value="P:nervous system development"/>
    <property type="evidence" value="ECO:0007669"/>
    <property type="project" value="UniProtKB-ARBA"/>
</dbReference>
<dbReference type="Gene3D" id="2.60.40.10">
    <property type="entry name" value="Immunoglobulins"/>
    <property type="match status" value="1"/>
</dbReference>
<comment type="caution">
    <text evidence="2">The sequence shown here is derived from an EMBL/GenBank/DDBJ whole genome shotgun (WGS) entry which is preliminary data.</text>
</comment>
<organism evidence="2 3">
    <name type="scientific">Liparis tanakae</name>
    <name type="common">Tanaka's snailfish</name>
    <dbReference type="NCBI Taxonomy" id="230148"/>
    <lineage>
        <taxon>Eukaryota</taxon>
        <taxon>Metazoa</taxon>
        <taxon>Chordata</taxon>
        <taxon>Craniata</taxon>
        <taxon>Vertebrata</taxon>
        <taxon>Euteleostomi</taxon>
        <taxon>Actinopterygii</taxon>
        <taxon>Neopterygii</taxon>
        <taxon>Teleostei</taxon>
        <taxon>Neoteleostei</taxon>
        <taxon>Acanthomorphata</taxon>
        <taxon>Eupercaria</taxon>
        <taxon>Perciformes</taxon>
        <taxon>Cottioidei</taxon>
        <taxon>Cottales</taxon>
        <taxon>Liparidae</taxon>
        <taxon>Liparis</taxon>
    </lineage>
</organism>
<sequence>MLCQTPELLMTQARQQEASARPAEFGFKLDDVMSLMALNNTNFIYYPNPEFEQLSVSGVLELKPGSPIILKGRHFLPPTSNGNGKLNYTVLIGEKPCMLTVSETQLLCESPNLTGRHKVLVSDAAHARKDKRERLADAHDR</sequence>
<accession>A0A4Z2HH90</accession>
<dbReference type="OrthoDB" id="125363at2759"/>
<dbReference type="GO" id="GO:0002116">
    <property type="term" value="C:semaphorin receptor complex"/>
    <property type="evidence" value="ECO:0007669"/>
    <property type="project" value="TreeGrafter"/>
</dbReference>
<evidence type="ECO:0000313" key="3">
    <source>
        <dbReference type="Proteomes" id="UP000314294"/>
    </source>
</evidence>
<dbReference type="AlphaFoldDB" id="A0A4Z2HH90"/>
<dbReference type="Proteomes" id="UP000314294">
    <property type="component" value="Unassembled WGS sequence"/>
</dbReference>
<dbReference type="InterPro" id="IPR013783">
    <property type="entry name" value="Ig-like_fold"/>
</dbReference>
<evidence type="ECO:0000313" key="2">
    <source>
        <dbReference type="EMBL" id="TNN65207.1"/>
    </source>
</evidence>
<keyword evidence="3" id="KW-1185">Reference proteome</keyword>
<dbReference type="InterPro" id="IPR002909">
    <property type="entry name" value="IPT_dom"/>
</dbReference>